<accession>A0ABV9PWG3</accession>
<dbReference type="SUPFAM" id="SSF52540">
    <property type="entry name" value="P-loop containing nucleoside triphosphate hydrolases"/>
    <property type="match status" value="1"/>
</dbReference>
<dbReference type="PANTHER" id="PTHR46434:SF1">
    <property type="entry name" value="GENETIC INTERACTOR OF PROHIBITINS 3, MITOCHONDRIAL"/>
    <property type="match status" value="1"/>
</dbReference>
<dbReference type="PANTHER" id="PTHR46434">
    <property type="entry name" value="GENETIC INTERACTOR OF PROHIBITINS 3, MITOCHONDRIAL"/>
    <property type="match status" value="1"/>
</dbReference>
<reference evidence="3" key="1">
    <citation type="journal article" date="2019" name="Int. J. Syst. Evol. Microbiol.">
        <title>The Global Catalogue of Microorganisms (GCM) 10K type strain sequencing project: providing services to taxonomists for standard genome sequencing and annotation.</title>
        <authorList>
            <consortium name="The Broad Institute Genomics Platform"/>
            <consortium name="The Broad Institute Genome Sequencing Center for Infectious Disease"/>
            <person name="Wu L."/>
            <person name="Ma J."/>
        </authorList>
    </citation>
    <scope>NUCLEOTIDE SEQUENCE [LARGE SCALE GENOMIC DNA]</scope>
    <source>
        <strain evidence="3">WYCCWR 12678</strain>
    </source>
</reference>
<dbReference type="InterPro" id="IPR048422">
    <property type="entry name" value="NOA1/YqeH-like_C"/>
</dbReference>
<dbReference type="InterPro" id="IPR019988">
    <property type="entry name" value="GTP-bd_ribosome_bgen_YqeH"/>
</dbReference>
<dbReference type="CDD" id="cd01855">
    <property type="entry name" value="YqeH"/>
    <property type="match status" value="1"/>
</dbReference>
<dbReference type="InterPro" id="IPR030378">
    <property type="entry name" value="G_CP_dom"/>
</dbReference>
<gene>
    <name evidence="2" type="primary">yqeH</name>
    <name evidence="2" type="ORF">ACFO8Q_02550</name>
</gene>
<dbReference type="InterPro" id="IPR050896">
    <property type="entry name" value="Mito_lipid_metab_GTPase"/>
</dbReference>
<proteinExistence type="predicted"/>
<protein>
    <submittedName>
        <fullName evidence="2">Ribosome biogenesis GTPase YqeH</fullName>
    </submittedName>
</protein>
<dbReference type="NCBIfam" id="TIGR03597">
    <property type="entry name" value="GTPase_YqeH"/>
    <property type="match status" value="1"/>
</dbReference>
<comment type="caution">
    <text evidence="2">The sequence shown here is derived from an EMBL/GenBank/DDBJ whole genome shotgun (WGS) entry which is preliminary data.</text>
</comment>
<evidence type="ECO:0000259" key="1">
    <source>
        <dbReference type="PROSITE" id="PS51721"/>
    </source>
</evidence>
<keyword evidence="3" id="KW-1185">Reference proteome</keyword>
<organism evidence="2 3">
    <name type="scientific">Effusibacillus consociatus</name>
    <dbReference type="NCBI Taxonomy" id="1117041"/>
    <lineage>
        <taxon>Bacteria</taxon>
        <taxon>Bacillati</taxon>
        <taxon>Bacillota</taxon>
        <taxon>Bacilli</taxon>
        <taxon>Bacillales</taxon>
        <taxon>Alicyclobacillaceae</taxon>
        <taxon>Effusibacillus</taxon>
    </lineage>
</organism>
<evidence type="ECO:0000313" key="2">
    <source>
        <dbReference type="EMBL" id="MFC4766281.1"/>
    </source>
</evidence>
<dbReference type="Proteomes" id="UP001596002">
    <property type="component" value="Unassembled WGS sequence"/>
</dbReference>
<feature type="domain" description="CP-type G" evidence="1">
    <location>
        <begin position="57"/>
        <end position="226"/>
    </location>
</feature>
<dbReference type="RefSeq" id="WP_380024089.1">
    <property type="nucleotide sequence ID" value="NZ_JBHSHC010000014.1"/>
</dbReference>
<name>A0ABV9PWG3_9BACL</name>
<dbReference type="EMBL" id="JBHSHC010000014">
    <property type="protein sequence ID" value="MFC4766281.1"/>
    <property type="molecule type" value="Genomic_DNA"/>
</dbReference>
<dbReference type="Pfam" id="PF01926">
    <property type="entry name" value="MMR_HSR1"/>
    <property type="match status" value="1"/>
</dbReference>
<dbReference type="Gene3D" id="3.40.50.300">
    <property type="entry name" value="P-loop containing nucleotide triphosphate hydrolases"/>
    <property type="match status" value="1"/>
</dbReference>
<sequence length="371" mass="41546">MDTAVKVCTGCGAPLQAEHPERPGYIVAAAMEKEHPVCRRCFRIKHYNEVAPVAIHDDEFIKIVSEIGRKKALVVKVIDLFDFSGSWVENLRRYIGTNPVLLVANKVDLLPRQTNLDKVEQWLRKEVEKKGIVLEGVALVSASKGHYVEQVKTFIERFANDRDVYVVGTANVGKSTLINRLIRMFGEKGDVELTTSRYPGTTLSTVQLALPNYSHMIVDTPGIMTFHRLTDLVCPKCLKLITPDKTIDPKVYQLNDKQTLFAGGLARFDFVQGERQSFVCYFANQLDIHRTKLENADSLYAKHVGGLLVPPCEDCGDHLRDLVTHKLKFKQGPNSDIVISGLGWISVRGDACEVHLQVPRGVDVTVRRAII</sequence>
<dbReference type="InterPro" id="IPR006073">
    <property type="entry name" value="GTP-bd"/>
</dbReference>
<dbReference type="InterPro" id="IPR027417">
    <property type="entry name" value="P-loop_NTPase"/>
</dbReference>
<dbReference type="PROSITE" id="PS51721">
    <property type="entry name" value="G_CP"/>
    <property type="match status" value="1"/>
</dbReference>
<dbReference type="Pfam" id="PF21516">
    <property type="entry name" value="YqeH-like_C"/>
    <property type="match status" value="1"/>
</dbReference>
<evidence type="ECO:0000313" key="3">
    <source>
        <dbReference type="Proteomes" id="UP001596002"/>
    </source>
</evidence>